<keyword evidence="1" id="KW-0175">Coiled coil</keyword>
<sequence length="119" mass="13649">MIFITIASNLANGQIQTTTTMAHDQPHAHVNIGCLSCIVENEHLRNELETVKTEIAQLKSQLRRQSISRRGPLLKRTRGYSRGRVNATYNNSRIAYRQEAQQENVLIEHELHNENSDEQ</sequence>
<keyword evidence="3" id="KW-1185">Reference proteome</keyword>
<evidence type="ECO:0000313" key="3">
    <source>
        <dbReference type="Proteomes" id="UP000218231"/>
    </source>
</evidence>
<accession>A0A2A2LF53</accession>
<protein>
    <submittedName>
        <fullName evidence="2">Uncharacterized protein</fullName>
    </submittedName>
</protein>
<reference evidence="2 3" key="1">
    <citation type="journal article" date="2017" name="Curr. Biol.">
        <title>Genome architecture and evolution of a unichromosomal asexual nematode.</title>
        <authorList>
            <person name="Fradin H."/>
            <person name="Zegar C."/>
            <person name="Gutwein M."/>
            <person name="Lucas J."/>
            <person name="Kovtun M."/>
            <person name="Corcoran D."/>
            <person name="Baugh L.R."/>
            <person name="Kiontke K."/>
            <person name="Gunsalus K."/>
            <person name="Fitch D.H."/>
            <person name="Piano F."/>
        </authorList>
    </citation>
    <scope>NUCLEOTIDE SEQUENCE [LARGE SCALE GENOMIC DNA]</scope>
    <source>
        <strain evidence="2">PF1309</strain>
    </source>
</reference>
<proteinExistence type="predicted"/>
<organism evidence="2 3">
    <name type="scientific">Diploscapter pachys</name>
    <dbReference type="NCBI Taxonomy" id="2018661"/>
    <lineage>
        <taxon>Eukaryota</taxon>
        <taxon>Metazoa</taxon>
        <taxon>Ecdysozoa</taxon>
        <taxon>Nematoda</taxon>
        <taxon>Chromadorea</taxon>
        <taxon>Rhabditida</taxon>
        <taxon>Rhabditina</taxon>
        <taxon>Rhabditomorpha</taxon>
        <taxon>Rhabditoidea</taxon>
        <taxon>Rhabditidae</taxon>
        <taxon>Diploscapter</taxon>
    </lineage>
</organism>
<comment type="caution">
    <text evidence="2">The sequence shown here is derived from an EMBL/GenBank/DDBJ whole genome shotgun (WGS) entry which is preliminary data.</text>
</comment>
<evidence type="ECO:0000313" key="2">
    <source>
        <dbReference type="EMBL" id="PAV84901.1"/>
    </source>
</evidence>
<evidence type="ECO:0000256" key="1">
    <source>
        <dbReference type="SAM" id="Coils"/>
    </source>
</evidence>
<dbReference type="AlphaFoldDB" id="A0A2A2LF53"/>
<dbReference type="Proteomes" id="UP000218231">
    <property type="component" value="Unassembled WGS sequence"/>
</dbReference>
<dbReference type="EMBL" id="LIAE01006813">
    <property type="protein sequence ID" value="PAV84901.1"/>
    <property type="molecule type" value="Genomic_DNA"/>
</dbReference>
<feature type="coiled-coil region" evidence="1">
    <location>
        <begin position="41"/>
        <end position="68"/>
    </location>
</feature>
<gene>
    <name evidence="2" type="ORF">WR25_25213</name>
</gene>
<name>A0A2A2LF53_9BILA</name>